<sequence length="155" mass="16598">MRPSISIRLIVHGASGLSTPPPPQLQCVAQIEACRLCSAVANTSGAEASTVEWEEELVLEASPEAHSLKLVLQLPKCTRPAQFVAAGSVGLQPLLEGNVTSRQLAMPVVDEVGKHAGQVNCTLSVTRHGSLMDAEEARQQQTPQQQQQQQQDINT</sequence>
<organism evidence="2 3">
    <name type="scientific">Chlorella vulgaris</name>
    <name type="common">Green alga</name>
    <dbReference type="NCBI Taxonomy" id="3077"/>
    <lineage>
        <taxon>Eukaryota</taxon>
        <taxon>Viridiplantae</taxon>
        <taxon>Chlorophyta</taxon>
        <taxon>core chlorophytes</taxon>
        <taxon>Trebouxiophyceae</taxon>
        <taxon>Chlorellales</taxon>
        <taxon>Chlorellaceae</taxon>
        <taxon>Chlorella clade</taxon>
        <taxon>Chlorella</taxon>
    </lineage>
</organism>
<dbReference type="EMBL" id="SIDB01000002">
    <property type="protein sequence ID" value="KAI3435737.1"/>
    <property type="molecule type" value="Genomic_DNA"/>
</dbReference>
<gene>
    <name evidence="2" type="ORF">D9Q98_001795</name>
</gene>
<dbReference type="OrthoDB" id="10421114at2759"/>
<protein>
    <recommendedName>
        <fullName evidence="4">C2 domain-containing protein</fullName>
    </recommendedName>
</protein>
<evidence type="ECO:0000256" key="1">
    <source>
        <dbReference type="SAM" id="MobiDB-lite"/>
    </source>
</evidence>
<name>A0A9D4Z0L7_CHLVU</name>
<keyword evidence="3" id="KW-1185">Reference proteome</keyword>
<reference evidence="2" key="2">
    <citation type="submission" date="2020-11" db="EMBL/GenBank/DDBJ databases">
        <authorList>
            <person name="Cecchin M."/>
            <person name="Marcolungo L."/>
            <person name="Rossato M."/>
            <person name="Girolomoni L."/>
            <person name="Cosentino E."/>
            <person name="Cuine S."/>
            <person name="Li-Beisson Y."/>
            <person name="Delledonne M."/>
            <person name="Ballottari M."/>
        </authorList>
    </citation>
    <scope>NUCLEOTIDE SEQUENCE</scope>
    <source>
        <strain evidence="2">211/11P</strain>
        <tissue evidence="2">Whole cell</tissue>
    </source>
</reference>
<evidence type="ECO:0000313" key="2">
    <source>
        <dbReference type="EMBL" id="KAI3435737.1"/>
    </source>
</evidence>
<feature type="compositionally biased region" description="Low complexity" evidence="1">
    <location>
        <begin position="139"/>
        <end position="155"/>
    </location>
</feature>
<dbReference type="AlphaFoldDB" id="A0A9D4Z0L7"/>
<reference evidence="2" key="1">
    <citation type="journal article" date="2019" name="Plant J.">
        <title>Chlorella vulgaris genome assembly and annotation reveals the molecular basis for metabolic acclimation to high light conditions.</title>
        <authorList>
            <person name="Cecchin M."/>
            <person name="Marcolungo L."/>
            <person name="Rossato M."/>
            <person name="Girolomoni L."/>
            <person name="Cosentino E."/>
            <person name="Cuine S."/>
            <person name="Li-Beisson Y."/>
            <person name="Delledonne M."/>
            <person name="Ballottari M."/>
        </authorList>
    </citation>
    <scope>NUCLEOTIDE SEQUENCE</scope>
    <source>
        <strain evidence="2">211/11P</strain>
    </source>
</reference>
<evidence type="ECO:0008006" key="4">
    <source>
        <dbReference type="Google" id="ProtNLM"/>
    </source>
</evidence>
<feature type="region of interest" description="Disordered" evidence="1">
    <location>
        <begin position="133"/>
        <end position="155"/>
    </location>
</feature>
<accession>A0A9D4Z0L7</accession>
<comment type="caution">
    <text evidence="2">The sequence shown here is derived from an EMBL/GenBank/DDBJ whole genome shotgun (WGS) entry which is preliminary data.</text>
</comment>
<evidence type="ECO:0000313" key="3">
    <source>
        <dbReference type="Proteomes" id="UP001055712"/>
    </source>
</evidence>
<proteinExistence type="predicted"/>
<dbReference type="Proteomes" id="UP001055712">
    <property type="component" value="Unassembled WGS sequence"/>
</dbReference>